<name>A0A644SZG1_9ZZZZ</name>
<feature type="transmembrane region" description="Helical" evidence="8">
    <location>
        <begin position="618"/>
        <end position="639"/>
    </location>
</feature>
<feature type="domain" description="P-type ATPase A" evidence="9">
    <location>
        <begin position="175"/>
        <end position="266"/>
    </location>
</feature>
<dbReference type="InterPro" id="IPR044492">
    <property type="entry name" value="P_typ_ATPase_HD_dom"/>
</dbReference>
<dbReference type="Gene3D" id="3.40.1110.10">
    <property type="entry name" value="Calcium-transporting ATPase, cytoplasmic domain N"/>
    <property type="match status" value="1"/>
</dbReference>
<feature type="transmembrane region" description="Helical" evidence="8">
    <location>
        <begin position="317"/>
        <end position="338"/>
    </location>
</feature>
<evidence type="ECO:0000256" key="5">
    <source>
        <dbReference type="ARBA" id="ARBA00022967"/>
    </source>
</evidence>
<evidence type="ECO:0000256" key="6">
    <source>
        <dbReference type="ARBA" id="ARBA00022989"/>
    </source>
</evidence>
<dbReference type="SFLD" id="SFLDG00002">
    <property type="entry name" value="C1.7:_P-type_atpase_like"/>
    <property type="match status" value="1"/>
</dbReference>
<dbReference type="SUPFAM" id="SSF56784">
    <property type="entry name" value="HAD-like"/>
    <property type="match status" value="1"/>
</dbReference>
<comment type="similarity">
    <text evidence="2">Belongs to the cation transport ATPase (P-type) (TC 3.A.3) family. Type IB subfamily.</text>
</comment>
<organism evidence="10">
    <name type="scientific">bioreactor metagenome</name>
    <dbReference type="NCBI Taxonomy" id="1076179"/>
    <lineage>
        <taxon>unclassified sequences</taxon>
        <taxon>metagenomes</taxon>
        <taxon>ecological metagenomes</taxon>
    </lineage>
</organism>
<evidence type="ECO:0000256" key="7">
    <source>
        <dbReference type="ARBA" id="ARBA00023136"/>
    </source>
</evidence>
<protein>
    <submittedName>
        <fullName evidence="10">Zinc-transporting ATPase</fullName>
    </submittedName>
</protein>
<keyword evidence="5" id="KW-1278">Translocase</keyword>
<keyword evidence="3 8" id="KW-0812">Transmembrane</keyword>
<accession>A0A644SZG1</accession>
<dbReference type="Pfam" id="PF00702">
    <property type="entry name" value="Hydrolase"/>
    <property type="match status" value="1"/>
</dbReference>
<dbReference type="PRINTS" id="PR00119">
    <property type="entry name" value="CATATPASE"/>
</dbReference>
<dbReference type="InterPro" id="IPR023299">
    <property type="entry name" value="ATPase_P-typ_cyto_dom_N"/>
</dbReference>
<dbReference type="GO" id="GO:0046872">
    <property type="term" value="F:metal ion binding"/>
    <property type="evidence" value="ECO:0007669"/>
    <property type="project" value="UniProtKB-KW"/>
</dbReference>
<reference evidence="10" key="1">
    <citation type="submission" date="2019-08" db="EMBL/GenBank/DDBJ databases">
        <authorList>
            <person name="Kucharzyk K."/>
            <person name="Murdoch R.W."/>
            <person name="Higgins S."/>
            <person name="Loffler F."/>
        </authorList>
    </citation>
    <scope>NUCLEOTIDE SEQUENCE</scope>
</reference>
<evidence type="ECO:0000256" key="8">
    <source>
        <dbReference type="SAM" id="Phobius"/>
    </source>
</evidence>
<comment type="subcellular location">
    <subcellularLocation>
        <location evidence="1">Membrane</location>
    </subcellularLocation>
</comment>
<keyword evidence="6 8" id="KW-1133">Transmembrane helix</keyword>
<dbReference type="NCBIfam" id="TIGR01525">
    <property type="entry name" value="ATPase-IB_hvy"/>
    <property type="match status" value="1"/>
</dbReference>
<dbReference type="SFLD" id="SFLDF00027">
    <property type="entry name" value="p-type_atpase"/>
    <property type="match status" value="1"/>
</dbReference>
<dbReference type="SUPFAM" id="SSF81665">
    <property type="entry name" value="Calcium ATPase, transmembrane domain M"/>
    <property type="match status" value="1"/>
</dbReference>
<sequence length="686" mass="72729">MKNEIFVEQQHKETHYCDDSSTCSSCSSCSSGRALNDEAERSQEERSAVARMAVSGLLLVLSIVFTPWLRSWAGPWAEYFPLSAAYLIVGYPVLLGAFRDILRGKIFNELFLMAIASLGAMAIGEPHEAVGVMLFYSLGELLQEKAVRSSRRSIAKLMDLRPEFARVLRLSAAAGGHEEYLVSPEDVVIGDMVEVRPGERVPLDGTIMEGKGFLDTSSLTGESLPMEGEPGKELRAGYLSQSGLFRLRVSAPFGQSSVARILSLVEQASERKAPTEKFITKFAAVYTPFVVIAAALLAIVPPLIIPGALFSQWLHRALVLLVISCPCALVISIPLGYFGGIGAASRHKILVKGAGALDSLLKLDTVAFDKTGTLTEGRFELKEVLPAPGFEAAELLALAASVERYSSHPLALAIQRAAEQDSLKLGAVLNVLPANLELVEYKEERGMGVSALVAGRKVRAGSLAFLRQAGIGALPDTSSNSSVYLAVDSRYAGFISAFDKLKDGAPEAVAGLKKLGVKKVIMLSGDREETAARIAAEAGINEYVAGLLPEDKLAMVESLKASMPDGSSLAFVGDGMNDAPVLARADLGIAMGGLGSDAALEASDIVIMDDKLSRLPDAIRIAAFTRGVVVQNIVFTLGIKAGFLALGALGMASMWEAVIADVGVALLAVLNAARVSRAKYGEALKG</sequence>
<comment type="caution">
    <text evidence="10">The sequence shown here is derived from an EMBL/GenBank/DDBJ whole genome shotgun (WGS) entry which is preliminary data.</text>
</comment>
<dbReference type="NCBIfam" id="TIGR01494">
    <property type="entry name" value="ATPase_P-type"/>
    <property type="match status" value="1"/>
</dbReference>
<evidence type="ECO:0000256" key="2">
    <source>
        <dbReference type="ARBA" id="ARBA00006024"/>
    </source>
</evidence>
<feature type="transmembrane region" description="Helical" evidence="8">
    <location>
        <begin position="645"/>
        <end position="670"/>
    </location>
</feature>
<dbReference type="EMBL" id="VSSQ01000010">
    <property type="protein sequence ID" value="MPL59657.1"/>
    <property type="molecule type" value="Genomic_DNA"/>
</dbReference>
<dbReference type="InterPro" id="IPR001757">
    <property type="entry name" value="P_typ_ATPase"/>
</dbReference>
<keyword evidence="4" id="KW-0479">Metal-binding</keyword>
<evidence type="ECO:0000256" key="1">
    <source>
        <dbReference type="ARBA" id="ARBA00004370"/>
    </source>
</evidence>
<evidence type="ECO:0000256" key="4">
    <source>
        <dbReference type="ARBA" id="ARBA00022723"/>
    </source>
</evidence>
<evidence type="ECO:0000259" key="9">
    <source>
        <dbReference type="Pfam" id="PF00122"/>
    </source>
</evidence>
<proteinExistence type="inferred from homology"/>
<feature type="transmembrane region" description="Helical" evidence="8">
    <location>
        <begin position="48"/>
        <end position="70"/>
    </location>
</feature>
<dbReference type="InterPro" id="IPR036412">
    <property type="entry name" value="HAD-like_sf"/>
</dbReference>
<gene>
    <name evidence="10" type="primary">ziaA_2</name>
    <name evidence="10" type="ORF">SDC9_05212</name>
</gene>
<dbReference type="SFLD" id="SFLDS00003">
    <property type="entry name" value="Haloacid_Dehalogenase"/>
    <property type="match status" value="1"/>
</dbReference>
<dbReference type="PANTHER" id="PTHR48085:SF5">
    <property type="entry name" value="CADMIUM_ZINC-TRANSPORTING ATPASE HMA4-RELATED"/>
    <property type="match status" value="1"/>
</dbReference>
<dbReference type="InterPro" id="IPR008250">
    <property type="entry name" value="ATPase_P-typ_transduc_dom_A_sf"/>
</dbReference>
<dbReference type="GO" id="GO:0016887">
    <property type="term" value="F:ATP hydrolysis activity"/>
    <property type="evidence" value="ECO:0007669"/>
    <property type="project" value="InterPro"/>
</dbReference>
<dbReference type="Gene3D" id="3.40.50.1000">
    <property type="entry name" value="HAD superfamily/HAD-like"/>
    <property type="match status" value="1"/>
</dbReference>
<dbReference type="InterPro" id="IPR059000">
    <property type="entry name" value="ATPase_P-type_domA"/>
</dbReference>
<dbReference type="PANTHER" id="PTHR48085">
    <property type="entry name" value="CADMIUM/ZINC-TRANSPORTING ATPASE HMA2-RELATED"/>
    <property type="match status" value="1"/>
</dbReference>
<evidence type="ECO:0000313" key="10">
    <source>
        <dbReference type="EMBL" id="MPL59657.1"/>
    </source>
</evidence>
<dbReference type="GO" id="GO:0019829">
    <property type="term" value="F:ATPase-coupled monoatomic cation transmembrane transporter activity"/>
    <property type="evidence" value="ECO:0007669"/>
    <property type="project" value="InterPro"/>
</dbReference>
<dbReference type="InterPro" id="IPR027256">
    <property type="entry name" value="P-typ_ATPase_IB"/>
</dbReference>
<evidence type="ECO:0000256" key="3">
    <source>
        <dbReference type="ARBA" id="ARBA00022692"/>
    </source>
</evidence>
<dbReference type="InterPro" id="IPR051014">
    <property type="entry name" value="Cation_Transport_ATPase_IB"/>
</dbReference>
<dbReference type="AlphaFoldDB" id="A0A644SZG1"/>
<dbReference type="PROSITE" id="PS00154">
    <property type="entry name" value="ATPASE_E1_E2"/>
    <property type="match status" value="1"/>
</dbReference>
<feature type="transmembrane region" description="Helical" evidence="8">
    <location>
        <begin position="282"/>
        <end position="305"/>
    </location>
</feature>
<dbReference type="InterPro" id="IPR018303">
    <property type="entry name" value="ATPase_P-typ_P_site"/>
</dbReference>
<dbReference type="GO" id="GO:0016020">
    <property type="term" value="C:membrane"/>
    <property type="evidence" value="ECO:0007669"/>
    <property type="project" value="UniProtKB-SubCell"/>
</dbReference>
<dbReference type="SUPFAM" id="SSF81653">
    <property type="entry name" value="Calcium ATPase, transduction domain A"/>
    <property type="match status" value="1"/>
</dbReference>
<dbReference type="InterPro" id="IPR023214">
    <property type="entry name" value="HAD_sf"/>
</dbReference>
<dbReference type="Gene3D" id="2.70.150.10">
    <property type="entry name" value="Calcium-transporting ATPase, cytoplasmic transduction domain A"/>
    <property type="match status" value="1"/>
</dbReference>
<feature type="transmembrane region" description="Helical" evidence="8">
    <location>
        <begin position="76"/>
        <end position="94"/>
    </location>
</feature>
<dbReference type="GO" id="GO:0015086">
    <property type="term" value="F:cadmium ion transmembrane transporter activity"/>
    <property type="evidence" value="ECO:0007669"/>
    <property type="project" value="TreeGrafter"/>
</dbReference>
<keyword evidence="7 8" id="KW-0472">Membrane</keyword>
<dbReference type="Pfam" id="PF00122">
    <property type="entry name" value="E1-E2_ATPase"/>
    <property type="match status" value="1"/>
</dbReference>
<dbReference type="InterPro" id="IPR023298">
    <property type="entry name" value="ATPase_P-typ_TM_dom_sf"/>
</dbReference>
<dbReference type="GO" id="GO:0005524">
    <property type="term" value="F:ATP binding"/>
    <property type="evidence" value="ECO:0007669"/>
    <property type="project" value="InterPro"/>
</dbReference>